<reference evidence="1" key="1">
    <citation type="journal article" date="2014" name="Front. Microbiol.">
        <title>High frequency of phylogenetically diverse reductive dehalogenase-homologous genes in deep subseafloor sedimentary metagenomes.</title>
        <authorList>
            <person name="Kawai M."/>
            <person name="Futagami T."/>
            <person name="Toyoda A."/>
            <person name="Takaki Y."/>
            <person name="Nishi S."/>
            <person name="Hori S."/>
            <person name="Arai W."/>
            <person name="Tsubouchi T."/>
            <person name="Morono Y."/>
            <person name="Uchiyama I."/>
            <person name="Ito T."/>
            <person name="Fujiyama A."/>
            <person name="Inagaki F."/>
            <person name="Takami H."/>
        </authorList>
    </citation>
    <scope>NUCLEOTIDE SEQUENCE</scope>
    <source>
        <strain evidence="1">Expedition CK06-06</strain>
    </source>
</reference>
<dbReference type="AlphaFoldDB" id="X0W313"/>
<feature type="non-terminal residue" evidence="1">
    <location>
        <position position="1"/>
    </location>
</feature>
<comment type="caution">
    <text evidence="1">The sequence shown here is derived from an EMBL/GenBank/DDBJ whole genome shotgun (WGS) entry which is preliminary data.</text>
</comment>
<name>X0W313_9ZZZZ</name>
<organism evidence="1">
    <name type="scientific">marine sediment metagenome</name>
    <dbReference type="NCBI Taxonomy" id="412755"/>
    <lineage>
        <taxon>unclassified sequences</taxon>
        <taxon>metagenomes</taxon>
        <taxon>ecological metagenomes</taxon>
    </lineage>
</organism>
<feature type="non-terminal residue" evidence="1">
    <location>
        <position position="258"/>
    </location>
</feature>
<gene>
    <name evidence="1" type="ORF">S01H1_54657</name>
</gene>
<accession>X0W313</accession>
<sequence length="258" mass="29025">RPYEYEAGGGDPAHVGGKSFKSINGGKSWKMSLLGLEGKDRAEYVIRISLERHLKSGWLESPVIDLWKGESNDIIVRQRTIKKMNLAIQSDVPPGTAVTCYLRKGTNPSPFSGEWEPYELVGSGPGIDVQIDGGEFNRRYLQFKAVLTTDNPLVSPVVKSARIAADFKEAFPIPRHTNIHVIEADNPPVRYSSLPWEWETYDRPELAKLRKQENLDAVIAGSRTQFEAQMKLLDYAAKRWRWTSPSPVYPELDALSIV</sequence>
<dbReference type="EMBL" id="BARS01035478">
    <property type="protein sequence ID" value="GAG18983.1"/>
    <property type="molecule type" value="Genomic_DNA"/>
</dbReference>
<protein>
    <submittedName>
        <fullName evidence="1">Uncharacterized protein</fullName>
    </submittedName>
</protein>
<proteinExistence type="predicted"/>
<evidence type="ECO:0000313" key="1">
    <source>
        <dbReference type="EMBL" id="GAG18983.1"/>
    </source>
</evidence>